<reference evidence="1" key="1">
    <citation type="submission" date="2020-05" db="EMBL/GenBank/DDBJ databases">
        <title>Large-scale comparative analyses of tick genomes elucidate their genetic diversity and vector capacities.</title>
        <authorList>
            <person name="Jia N."/>
            <person name="Wang J."/>
            <person name="Shi W."/>
            <person name="Du L."/>
            <person name="Sun Y."/>
            <person name="Zhan W."/>
            <person name="Jiang J."/>
            <person name="Wang Q."/>
            <person name="Zhang B."/>
            <person name="Ji P."/>
            <person name="Sakyi L.B."/>
            <person name="Cui X."/>
            <person name="Yuan T."/>
            <person name="Jiang B."/>
            <person name="Yang W."/>
            <person name="Lam T.T.-Y."/>
            <person name="Chang Q."/>
            <person name="Ding S."/>
            <person name="Wang X."/>
            <person name="Zhu J."/>
            <person name="Ruan X."/>
            <person name="Zhao L."/>
            <person name="Wei J."/>
            <person name="Que T."/>
            <person name="Du C."/>
            <person name="Cheng J."/>
            <person name="Dai P."/>
            <person name="Han X."/>
            <person name="Huang E."/>
            <person name="Gao Y."/>
            <person name="Liu J."/>
            <person name="Shao H."/>
            <person name="Ye R."/>
            <person name="Li L."/>
            <person name="Wei W."/>
            <person name="Wang X."/>
            <person name="Wang C."/>
            <person name="Yang T."/>
            <person name="Huo Q."/>
            <person name="Li W."/>
            <person name="Guo W."/>
            <person name="Chen H."/>
            <person name="Zhou L."/>
            <person name="Ni X."/>
            <person name="Tian J."/>
            <person name="Zhou Y."/>
            <person name="Sheng Y."/>
            <person name="Liu T."/>
            <person name="Pan Y."/>
            <person name="Xia L."/>
            <person name="Li J."/>
            <person name="Zhao F."/>
            <person name="Cao W."/>
        </authorList>
    </citation>
    <scope>NUCLEOTIDE SEQUENCE</scope>
    <source>
        <strain evidence="1">Hyas-2018</strain>
    </source>
</reference>
<sequence length="122" mass="13894">MSLFCLNATEESRNYRFIQKFETSLTFDSNLGETTTFETERSLRIKICSSKRNHVALPYGIAAYDVDFDAPPQPCNSLTIRSRYARLRLLAALDNITRSSYAPVLDRETCESFPVKASLRSL</sequence>
<comment type="caution">
    <text evidence="1">The sequence shown here is derived from an EMBL/GenBank/DDBJ whole genome shotgun (WGS) entry which is preliminary data.</text>
</comment>
<keyword evidence="2" id="KW-1185">Reference proteome</keyword>
<evidence type="ECO:0000313" key="1">
    <source>
        <dbReference type="EMBL" id="KAH6935557.1"/>
    </source>
</evidence>
<accession>A0ACB7SR07</accession>
<evidence type="ECO:0000313" key="2">
    <source>
        <dbReference type="Proteomes" id="UP000821845"/>
    </source>
</evidence>
<dbReference type="EMBL" id="CM023483">
    <property type="protein sequence ID" value="KAH6935557.1"/>
    <property type="molecule type" value="Genomic_DNA"/>
</dbReference>
<name>A0ACB7SR07_HYAAI</name>
<dbReference type="Proteomes" id="UP000821845">
    <property type="component" value="Chromosome 3"/>
</dbReference>
<protein>
    <submittedName>
        <fullName evidence="1">Uncharacterized protein</fullName>
    </submittedName>
</protein>
<gene>
    <name evidence="1" type="ORF">HPB50_006796</name>
</gene>
<proteinExistence type="predicted"/>
<organism evidence="1 2">
    <name type="scientific">Hyalomma asiaticum</name>
    <name type="common">Tick</name>
    <dbReference type="NCBI Taxonomy" id="266040"/>
    <lineage>
        <taxon>Eukaryota</taxon>
        <taxon>Metazoa</taxon>
        <taxon>Ecdysozoa</taxon>
        <taxon>Arthropoda</taxon>
        <taxon>Chelicerata</taxon>
        <taxon>Arachnida</taxon>
        <taxon>Acari</taxon>
        <taxon>Parasitiformes</taxon>
        <taxon>Ixodida</taxon>
        <taxon>Ixodoidea</taxon>
        <taxon>Ixodidae</taxon>
        <taxon>Hyalomminae</taxon>
        <taxon>Hyalomma</taxon>
    </lineage>
</organism>